<reference evidence="1" key="1">
    <citation type="submission" date="2021-02" db="EMBL/GenBank/DDBJ databases">
        <authorList>
            <person name="Nowell W R."/>
        </authorList>
    </citation>
    <scope>NUCLEOTIDE SEQUENCE</scope>
    <source>
        <strain evidence="1">Ploen Becks lab</strain>
    </source>
</reference>
<organism evidence="1 2">
    <name type="scientific">Brachionus calyciflorus</name>
    <dbReference type="NCBI Taxonomy" id="104777"/>
    <lineage>
        <taxon>Eukaryota</taxon>
        <taxon>Metazoa</taxon>
        <taxon>Spiralia</taxon>
        <taxon>Gnathifera</taxon>
        <taxon>Rotifera</taxon>
        <taxon>Eurotatoria</taxon>
        <taxon>Monogononta</taxon>
        <taxon>Pseudotrocha</taxon>
        <taxon>Ploima</taxon>
        <taxon>Brachionidae</taxon>
        <taxon>Brachionus</taxon>
    </lineage>
</organism>
<dbReference type="Proteomes" id="UP000663879">
    <property type="component" value="Unassembled WGS sequence"/>
</dbReference>
<dbReference type="EMBL" id="CAJNOC010008295">
    <property type="protein sequence ID" value="CAF1113378.1"/>
    <property type="molecule type" value="Genomic_DNA"/>
</dbReference>
<comment type="caution">
    <text evidence="1">The sequence shown here is derived from an EMBL/GenBank/DDBJ whole genome shotgun (WGS) entry which is preliminary data.</text>
</comment>
<evidence type="ECO:0000313" key="1">
    <source>
        <dbReference type="EMBL" id="CAF1113378.1"/>
    </source>
</evidence>
<evidence type="ECO:0000313" key="2">
    <source>
        <dbReference type="Proteomes" id="UP000663879"/>
    </source>
</evidence>
<proteinExistence type="predicted"/>
<accession>A0A814Q008</accession>
<gene>
    <name evidence="1" type="ORF">OXX778_LOCUS21722</name>
</gene>
<keyword evidence="2" id="KW-1185">Reference proteome</keyword>
<sequence>MFSDFKGQGYYAKLDQKTSWRFYFNIIVDKFIYLNHFYLSKKFNSLKNGTFETSFLIAKIIETDIKFSRIFNATVIQNPLIEEITIASANTRHSLNQNLIFFLSTSYFYDKINVNFGDNEFLEMDVSSINDFIFLKDNSDYLIS</sequence>
<dbReference type="AlphaFoldDB" id="A0A814Q008"/>
<name>A0A814Q008_9BILA</name>
<protein>
    <submittedName>
        <fullName evidence="1">Uncharacterized protein</fullName>
    </submittedName>
</protein>